<dbReference type="Gene3D" id="2.70.70.10">
    <property type="entry name" value="Glucose Permease (Domain IIA)"/>
    <property type="match status" value="1"/>
</dbReference>
<accession>A0A1G2TB36</accession>
<keyword evidence="1" id="KW-0472">Membrane</keyword>
<keyword evidence="1" id="KW-0812">Transmembrane</keyword>
<keyword evidence="1" id="KW-1133">Transmembrane helix</keyword>
<dbReference type="Proteomes" id="UP000179264">
    <property type="component" value="Unassembled WGS sequence"/>
</dbReference>
<comment type="caution">
    <text evidence="2">The sequence shown here is derived from an EMBL/GenBank/DDBJ whole genome shotgun (WGS) entry which is preliminary data.</text>
</comment>
<reference evidence="2 3" key="1">
    <citation type="journal article" date="2016" name="Nat. Commun.">
        <title>Thousands of microbial genomes shed light on interconnected biogeochemical processes in an aquifer system.</title>
        <authorList>
            <person name="Anantharaman K."/>
            <person name="Brown C.T."/>
            <person name="Hug L.A."/>
            <person name="Sharon I."/>
            <person name="Castelle C.J."/>
            <person name="Probst A.J."/>
            <person name="Thomas B.C."/>
            <person name="Singh A."/>
            <person name="Wilkins M.J."/>
            <person name="Karaoz U."/>
            <person name="Brodie E.L."/>
            <person name="Williams K.H."/>
            <person name="Hubbard S.S."/>
            <person name="Banfield J.F."/>
        </authorList>
    </citation>
    <scope>NUCLEOTIDE SEQUENCE [LARGE SCALE GENOMIC DNA]</scope>
</reference>
<dbReference type="AlphaFoldDB" id="A0A1G2TB36"/>
<feature type="transmembrane region" description="Helical" evidence="1">
    <location>
        <begin position="12"/>
        <end position="32"/>
    </location>
</feature>
<proteinExistence type="predicted"/>
<dbReference type="EMBL" id="MHVL01000009">
    <property type="protein sequence ID" value="OHA93821.1"/>
    <property type="molecule type" value="Genomic_DNA"/>
</dbReference>
<name>A0A1G2TB36_9BACT</name>
<organism evidence="2 3">
    <name type="scientific">Candidatus Zambryskibacteria bacterium RIFCSPHIGHO2_02_38_10.5</name>
    <dbReference type="NCBI Taxonomy" id="1802742"/>
    <lineage>
        <taxon>Bacteria</taxon>
        <taxon>Candidatus Zambryskiibacteriota</taxon>
    </lineage>
</organism>
<gene>
    <name evidence="2" type="ORF">A2W58_00170</name>
</gene>
<protein>
    <recommendedName>
        <fullName evidence="4">Peptidase M23 domain-containing protein</fullName>
    </recommendedName>
</protein>
<dbReference type="InterPro" id="IPR011055">
    <property type="entry name" value="Dup_hybrid_motif"/>
</dbReference>
<evidence type="ECO:0000313" key="3">
    <source>
        <dbReference type="Proteomes" id="UP000179264"/>
    </source>
</evidence>
<sequence>MNNHNNCQNGFINILALLVLATFIGAFIYFVVLPETNKQRGADQSALSFQKAGLFGQLCQGKGTFKLKTFPLDVKNIELITPMGKVQDSHVTPTDHQYIIPVGTKSSSLITNNPKQYQIKAPADGYIISVELFREPVEQAYRSQLYSDNYLVIFEHSCDFYTRLIHIDTLSDKILASVKFKNPESQHPYASPRIKVKEGEVIGTVGPHSFDFQIMNAKTKNSNLISPQNIDYFSAYTVDTFDYLAEPLRSELLKKNLIKHKPFGGKIGYDVKEKLAGNWFLVGRDKQEREEYWTKNLSVTYDHIDPTQIRLSFGNFSAYPKAFGARGNAPDPKVIEEKTGLVKYELVTFDYYSEGQKWDALHFLPNLTAKNSDEVLGVALFQLLPDGKLKVETFPGKTSSSVTSFTSTARLYER</sequence>
<evidence type="ECO:0000256" key="1">
    <source>
        <dbReference type="SAM" id="Phobius"/>
    </source>
</evidence>
<evidence type="ECO:0008006" key="4">
    <source>
        <dbReference type="Google" id="ProtNLM"/>
    </source>
</evidence>
<evidence type="ECO:0000313" key="2">
    <source>
        <dbReference type="EMBL" id="OHA93821.1"/>
    </source>
</evidence>